<dbReference type="InterPro" id="IPR050275">
    <property type="entry name" value="PGM_Phosphatase"/>
</dbReference>
<evidence type="ECO:0000313" key="3">
    <source>
        <dbReference type="Proteomes" id="UP000251431"/>
    </source>
</evidence>
<dbReference type="GO" id="GO:0016791">
    <property type="term" value="F:phosphatase activity"/>
    <property type="evidence" value="ECO:0007669"/>
    <property type="project" value="TreeGrafter"/>
</dbReference>
<name>A0A2X1A1K1_9BACI</name>
<dbReference type="EMBL" id="UAQE01000004">
    <property type="protein sequence ID" value="SPU39048.1"/>
    <property type="molecule type" value="Genomic_DNA"/>
</dbReference>
<dbReference type="InterPro" id="IPR029033">
    <property type="entry name" value="His_PPase_superfam"/>
</dbReference>
<dbReference type="SUPFAM" id="SSF53254">
    <property type="entry name" value="Phosphoglycerate mutase-like"/>
    <property type="match status" value="1"/>
</dbReference>
<feature type="binding site" evidence="1">
    <location>
        <position position="53"/>
    </location>
    <ligand>
        <name>substrate</name>
    </ligand>
</feature>
<dbReference type="CDD" id="cd07067">
    <property type="entry name" value="HP_PGM_like"/>
    <property type="match status" value="1"/>
</dbReference>
<dbReference type="GO" id="GO:0005737">
    <property type="term" value="C:cytoplasm"/>
    <property type="evidence" value="ECO:0007669"/>
    <property type="project" value="TreeGrafter"/>
</dbReference>
<evidence type="ECO:0000313" key="2">
    <source>
        <dbReference type="EMBL" id="SPU39048.1"/>
    </source>
</evidence>
<dbReference type="RefSeq" id="WP_112118754.1">
    <property type="nucleotide sequence ID" value="NZ_UAQE01000004.1"/>
</dbReference>
<evidence type="ECO:0000256" key="1">
    <source>
        <dbReference type="PIRSR" id="PIRSR613078-2"/>
    </source>
</evidence>
<dbReference type="AlphaFoldDB" id="A0A2X1A1K1"/>
<dbReference type="Gene3D" id="3.40.50.1240">
    <property type="entry name" value="Phosphoglycerate mutase-like"/>
    <property type="match status" value="1"/>
</dbReference>
<dbReference type="PANTHER" id="PTHR48100">
    <property type="entry name" value="BROAD-SPECIFICITY PHOSPHATASE YOR283W-RELATED"/>
    <property type="match status" value="1"/>
</dbReference>
<dbReference type="Proteomes" id="UP000251431">
    <property type="component" value="Unassembled WGS sequence"/>
</dbReference>
<gene>
    <name evidence="2" type="primary">gpm</name>
    <name evidence="2" type="ORF">NCTC7582_05025</name>
</gene>
<sequence>MTEIYFVRHAHAHYSEDEYHRPLSAQGKRDAERVTNLLKHYRIDAVYASPYRRAIQTVEGIAQARHLPIQTIDALKERQLSTGKLEDFHAAVQRVWQEPSFAWAGGESNQQAMARAIPSLRNILLTHPQQSVVIGTHGNIMALMMQYFDAQYDYAFWQALSMPDIYRLAFQGLSLQEVTRVWQED</sequence>
<dbReference type="SMART" id="SM00855">
    <property type="entry name" value="PGAM"/>
    <property type="match status" value="1"/>
</dbReference>
<proteinExistence type="predicted"/>
<reference evidence="2 3" key="1">
    <citation type="submission" date="2018-06" db="EMBL/GenBank/DDBJ databases">
        <authorList>
            <consortium name="Pathogen Informatics"/>
            <person name="Doyle S."/>
        </authorList>
    </citation>
    <scope>NUCLEOTIDE SEQUENCE [LARGE SCALE GENOMIC DNA]</scope>
    <source>
        <strain evidence="2 3">NCTC7582</strain>
    </source>
</reference>
<dbReference type="PANTHER" id="PTHR48100:SF59">
    <property type="entry name" value="ADENOSYLCOBALAMIN_ALPHA-RIBAZOLE PHOSPHATASE"/>
    <property type="match status" value="1"/>
</dbReference>
<organism evidence="2 3">
    <name type="scientific">Lysinibacillus capsici</name>
    <dbReference type="NCBI Taxonomy" id="2115968"/>
    <lineage>
        <taxon>Bacteria</taxon>
        <taxon>Bacillati</taxon>
        <taxon>Bacillota</taxon>
        <taxon>Bacilli</taxon>
        <taxon>Bacillales</taxon>
        <taxon>Bacillaceae</taxon>
        <taxon>Lysinibacillus</taxon>
    </lineage>
</organism>
<dbReference type="InterPro" id="IPR013078">
    <property type="entry name" value="His_Pase_superF_clade-1"/>
</dbReference>
<protein>
    <submittedName>
        <fullName evidence="2">Phosphoglycerate mutase</fullName>
    </submittedName>
</protein>
<accession>A0A2X1A1K1</accession>
<dbReference type="Pfam" id="PF00300">
    <property type="entry name" value="His_Phos_1"/>
    <property type="match status" value="1"/>
</dbReference>